<organism evidence="1 2">
    <name type="scientific">Amnimonas aquatica</name>
    <dbReference type="NCBI Taxonomy" id="2094561"/>
    <lineage>
        <taxon>Bacteria</taxon>
        <taxon>Pseudomonadati</taxon>
        <taxon>Pseudomonadota</taxon>
        <taxon>Gammaproteobacteria</taxon>
        <taxon>Moraxellales</taxon>
        <taxon>Moraxellaceae</taxon>
        <taxon>Amnimonas</taxon>
    </lineage>
</organism>
<reference evidence="2" key="1">
    <citation type="submission" date="2018-02" db="EMBL/GenBank/DDBJ databases">
        <title>Genome sequencing of Solimonas sp. HR-BB.</title>
        <authorList>
            <person name="Lee Y."/>
            <person name="Jeon C.O."/>
        </authorList>
    </citation>
    <scope>NUCLEOTIDE SEQUENCE [LARGE SCALE GENOMIC DNA]</scope>
    <source>
        <strain evidence="2">HR-E</strain>
    </source>
</reference>
<protein>
    <recommendedName>
        <fullName evidence="3">S-adenosylhomocysteine hydrolase</fullName>
    </recommendedName>
</protein>
<dbReference type="Proteomes" id="UP000243900">
    <property type="component" value="Unassembled WGS sequence"/>
</dbReference>
<dbReference type="AlphaFoldDB" id="A0A2P6AUI5"/>
<proteinExistence type="predicted"/>
<dbReference type="EMBL" id="PTQZ01000020">
    <property type="protein sequence ID" value="PQA50129.1"/>
    <property type="molecule type" value="Genomic_DNA"/>
</dbReference>
<gene>
    <name evidence="1" type="ORF">C5O18_01990</name>
</gene>
<dbReference type="Pfam" id="PF19570">
    <property type="entry name" value="DUF6088"/>
    <property type="match status" value="1"/>
</dbReference>
<sequence length="117" mass="12877">MGTMTLETRLEKRIARKRGDVFLRADFEDLGGYDQVGRGLRKLIEKGQLIKIGYGVYARAVKSPISGRPVPPKGLATLTEAVVRLGYKTMPTRLEQDYSAGKTTQVPTGRVVAVQGR</sequence>
<comment type="caution">
    <text evidence="1">The sequence shown here is derived from an EMBL/GenBank/DDBJ whole genome shotgun (WGS) entry which is preliminary data.</text>
</comment>
<evidence type="ECO:0000313" key="2">
    <source>
        <dbReference type="Proteomes" id="UP000243900"/>
    </source>
</evidence>
<feature type="non-terminal residue" evidence="1">
    <location>
        <position position="117"/>
    </location>
</feature>
<dbReference type="OrthoDB" id="573467at2"/>
<name>A0A2P6AUI5_9GAMM</name>
<keyword evidence="2" id="KW-1185">Reference proteome</keyword>
<dbReference type="InterPro" id="IPR045738">
    <property type="entry name" value="DUF6088"/>
</dbReference>
<dbReference type="RefSeq" id="WP_105191200.1">
    <property type="nucleotide sequence ID" value="NZ_PTQZ01000020.1"/>
</dbReference>
<accession>A0A2P6AUI5</accession>
<evidence type="ECO:0000313" key="1">
    <source>
        <dbReference type="EMBL" id="PQA50129.1"/>
    </source>
</evidence>
<evidence type="ECO:0008006" key="3">
    <source>
        <dbReference type="Google" id="ProtNLM"/>
    </source>
</evidence>